<dbReference type="InterPro" id="IPR025874">
    <property type="entry name" value="DZR"/>
</dbReference>
<evidence type="ECO:0000313" key="2">
    <source>
        <dbReference type="EMBL" id="ABF40828.1"/>
    </source>
</evidence>
<dbReference type="KEGG" id="aba:Acid345_1827"/>
<evidence type="ECO:0000313" key="3">
    <source>
        <dbReference type="Proteomes" id="UP000002432"/>
    </source>
</evidence>
<dbReference type="RefSeq" id="WP_011522630.1">
    <property type="nucleotide sequence ID" value="NC_008009.1"/>
</dbReference>
<dbReference type="Pfam" id="PF12773">
    <property type="entry name" value="DZR"/>
    <property type="match status" value="1"/>
</dbReference>
<dbReference type="STRING" id="204669.Acid345_1827"/>
<dbReference type="Proteomes" id="UP000002432">
    <property type="component" value="Chromosome"/>
</dbReference>
<name>Q1IQM2_KORVE</name>
<proteinExistence type="predicted"/>
<protein>
    <recommendedName>
        <fullName evidence="1">DZANK-type domain-containing protein</fullName>
    </recommendedName>
</protein>
<accession>Q1IQM2</accession>
<dbReference type="OrthoDB" id="9788304at2"/>
<sequence length="237" mass="25497">MSYIQFTENYDDLSTDLGYQYKFYCDKCHNGYMSTFKPSVVGTAGSLLRAAGNLFGGAISRAGSGAFEVQRAVGGKGHDDALHAAVEEIKQLFKQCKRCGKWVCPENCWNATKGLCNACAPDIQQELAVAQNEETINQIHQKLQNVDMTKNLDLEGEAAGTCPKCGGKINGKFCSECGTEAIAKTKCAQCGTMVNVGTKFCPECGGHMAPAKPKCPQCGKEFDTAPKFCDDCGHKMG</sequence>
<dbReference type="HOGENOM" id="CLU_111077_0_0_0"/>
<reference evidence="2 3" key="1">
    <citation type="journal article" date="2009" name="Appl. Environ. Microbiol.">
        <title>Three genomes from the phylum Acidobacteria provide insight into the lifestyles of these microorganisms in soils.</title>
        <authorList>
            <person name="Ward N.L."/>
            <person name="Challacombe J.F."/>
            <person name="Janssen P.H."/>
            <person name="Henrissat B."/>
            <person name="Coutinho P.M."/>
            <person name="Wu M."/>
            <person name="Xie G."/>
            <person name="Haft D.H."/>
            <person name="Sait M."/>
            <person name="Badger J."/>
            <person name="Barabote R.D."/>
            <person name="Bradley B."/>
            <person name="Brettin T.S."/>
            <person name="Brinkac L.M."/>
            <person name="Bruce D."/>
            <person name="Creasy T."/>
            <person name="Daugherty S.C."/>
            <person name="Davidsen T.M."/>
            <person name="DeBoy R.T."/>
            <person name="Detter J.C."/>
            <person name="Dodson R.J."/>
            <person name="Durkin A.S."/>
            <person name="Ganapathy A."/>
            <person name="Gwinn-Giglio M."/>
            <person name="Han C.S."/>
            <person name="Khouri H."/>
            <person name="Kiss H."/>
            <person name="Kothari S.P."/>
            <person name="Madupu R."/>
            <person name="Nelson K.E."/>
            <person name="Nelson W.C."/>
            <person name="Paulsen I."/>
            <person name="Penn K."/>
            <person name="Ren Q."/>
            <person name="Rosovitz M.J."/>
            <person name="Selengut J.D."/>
            <person name="Shrivastava S."/>
            <person name="Sullivan S.A."/>
            <person name="Tapia R."/>
            <person name="Thompson L.S."/>
            <person name="Watkins K.L."/>
            <person name="Yang Q."/>
            <person name="Yu C."/>
            <person name="Zafar N."/>
            <person name="Zhou L."/>
            <person name="Kuske C.R."/>
        </authorList>
    </citation>
    <scope>NUCLEOTIDE SEQUENCE [LARGE SCALE GENOMIC DNA]</scope>
    <source>
        <strain evidence="2 3">Ellin345</strain>
    </source>
</reference>
<dbReference type="EMBL" id="CP000360">
    <property type="protein sequence ID" value="ABF40828.1"/>
    <property type="molecule type" value="Genomic_DNA"/>
</dbReference>
<keyword evidence="3" id="KW-1185">Reference proteome</keyword>
<dbReference type="EnsemblBacteria" id="ABF40828">
    <property type="protein sequence ID" value="ABF40828"/>
    <property type="gene ID" value="Acid345_1827"/>
</dbReference>
<evidence type="ECO:0000259" key="1">
    <source>
        <dbReference type="Pfam" id="PF12773"/>
    </source>
</evidence>
<feature type="domain" description="DZANK-type" evidence="1">
    <location>
        <begin position="187"/>
        <end position="233"/>
    </location>
</feature>
<gene>
    <name evidence="2" type="ordered locus">Acid345_1827</name>
</gene>
<dbReference type="AlphaFoldDB" id="Q1IQM2"/>
<organism evidence="2 3">
    <name type="scientific">Koribacter versatilis (strain Ellin345)</name>
    <dbReference type="NCBI Taxonomy" id="204669"/>
    <lineage>
        <taxon>Bacteria</taxon>
        <taxon>Pseudomonadati</taxon>
        <taxon>Acidobacteriota</taxon>
        <taxon>Terriglobia</taxon>
        <taxon>Terriglobales</taxon>
        <taxon>Candidatus Korobacteraceae</taxon>
        <taxon>Candidatus Korobacter</taxon>
    </lineage>
</organism>
<dbReference type="eggNOG" id="COG1040">
    <property type="taxonomic scope" value="Bacteria"/>
</dbReference>